<protein>
    <submittedName>
        <fullName evidence="2">Uncharacterized protein</fullName>
    </submittedName>
</protein>
<reference evidence="2" key="2">
    <citation type="journal article" date="2022" name="Microb. Genom.">
        <title>A chromosome-scale genome assembly of the tomato pathogen Cladosporium fulvum reveals a compartmentalized genome architecture and the presence of a dispensable chromosome.</title>
        <authorList>
            <person name="Zaccaron A.Z."/>
            <person name="Chen L.H."/>
            <person name="Samaras A."/>
            <person name="Stergiopoulos I."/>
        </authorList>
    </citation>
    <scope>NUCLEOTIDE SEQUENCE</scope>
    <source>
        <strain evidence="2">Race5_Kim</strain>
    </source>
</reference>
<evidence type="ECO:0000313" key="3">
    <source>
        <dbReference type="Proteomes" id="UP000756132"/>
    </source>
</evidence>
<sequence>MSVNKGKGKGKGKEKAKPTNPLVPSEPGYVQDSKGDWHQFAHPSNNFSREQFPTLTTKHIAAKKPESMFRYIWRRYITDEAQYSQGTWDDEDLALQNALYKRHQGLKKAERDYKKYEKKMLKNKHIHYIPESERPSRHDYSDEEDGGDGYRAPQDPQDAGEGPSNRGESVPPPYPLEEAGFTGEKVTPEITEVQETQEERAKKNRRHATLHALEAASGGLDTGGHRERDEETERREVRDDAPVIPRGW</sequence>
<gene>
    <name evidence="2" type="ORF">CLAFUR5_07081</name>
</gene>
<dbReference type="RefSeq" id="XP_047763628.1">
    <property type="nucleotide sequence ID" value="XM_047906229.1"/>
</dbReference>
<feature type="compositionally biased region" description="Basic residues" evidence="1">
    <location>
        <begin position="1"/>
        <end position="10"/>
    </location>
</feature>
<keyword evidence="3" id="KW-1185">Reference proteome</keyword>
<reference evidence="2" key="1">
    <citation type="submission" date="2021-12" db="EMBL/GenBank/DDBJ databases">
        <authorList>
            <person name="Zaccaron A."/>
            <person name="Stergiopoulos I."/>
        </authorList>
    </citation>
    <scope>NUCLEOTIDE SEQUENCE</scope>
    <source>
        <strain evidence="2">Race5_Kim</strain>
    </source>
</reference>
<feature type="region of interest" description="Disordered" evidence="1">
    <location>
        <begin position="1"/>
        <end position="42"/>
    </location>
</feature>
<dbReference type="Proteomes" id="UP000756132">
    <property type="component" value="Chromosome 6"/>
</dbReference>
<evidence type="ECO:0000256" key="1">
    <source>
        <dbReference type="SAM" id="MobiDB-lite"/>
    </source>
</evidence>
<dbReference type="KEGG" id="ffu:CLAFUR5_07081"/>
<accession>A0A9Q8PBA3</accession>
<dbReference type="AlphaFoldDB" id="A0A9Q8PBA3"/>
<dbReference type="EMBL" id="CP090168">
    <property type="protein sequence ID" value="UJO19262.1"/>
    <property type="molecule type" value="Genomic_DNA"/>
</dbReference>
<evidence type="ECO:0000313" key="2">
    <source>
        <dbReference type="EMBL" id="UJO19262.1"/>
    </source>
</evidence>
<dbReference type="OMA" id="HYIPESE"/>
<proteinExistence type="predicted"/>
<dbReference type="GeneID" id="71986959"/>
<name>A0A9Q8PBA3_PASFU</name>
<feature type="compositionally biased region" description="Basic and acidic residues" evidence="1">
    <location>
        <begin position="128"/>
        <end position="140"/>
    </location>
</feature>
<organism evidence="2 3">
    <name type="scientific">Passalora fulva</name>
    <name type="common">Tomato leaf mold</name>
    <name type="synonym">Cladosporium fulvum</name>
    <dbReference type="NCBI Taxonomy" id="5499"/>
    <lineage>
        <taxon>Eukaryota</taxon>
        <taxon>Fungi</taxon>
        <taxon>Dikarya</taxon>
        <taxon>Ascomycota</taxon>
        <taxon>Pezizomycotina</taxon>
        <taxon>Dothideomycetes</taxon>
        <taxon>Dothideomycetidae</taxon>
        <taxon>Mycosphaerellales</taxon>
        <taxon>Mycosphaerellaceae</taxon>
        <taxon>Fulvia</taxon>
    </lineage>
</organism>
<feature type="region of interest" description="Disordered" evidence="1">
    <location>
        <begin position="124"/>
        <end position="248"/>
    </location>
</feature>
<feature type="compositionally biased region" description="Basic and acidic residues" evidence="1">
    <location>
        <begin position="223"/>
        <end position="241"/>
    </location>
</feature>
<dbReference type="OrthoDB" id="10594323at2759"/>